<evidence type="ECO:0000313" key="1">
    <source>
        <dbReference type="EMBL" id="AJL35014.1"/>
    </source>
</evidence>
<dbReference type="InterPro" id="IPR036388">
    <property type="entry name" value="WH-like_DNA-bd_sf"/>
</dbReference>
<keyword evidence="1" id="KW-0614">Plasmid</keyword>
<name>A0A0C5AYF6_BURPE</name>
<gene>
    <name evidence="1" type="ORF">pBPS131</name>
</gene>
<dbReference type="SUPFAM" id="SSF46894">
    <property type="entry name" value="C-terminal effector domain of the bipartite response regulators"/>
    <property type="match status" value="1"/>
</dbReference>
<dbReference type="AlphaFoldDB" id="A0A0C5AYF6"/>
<proteinExistence type="predicted"/>
<accession>A0A0C5AYF6</accession>
<sequence>MNVPANTDASIDKHKFYSVLVVSVFRMRKTDATSLTPDHARILTLLDSGLSHTEVAERLDMCPAVIGRQVARVRGKVLAGTYAPPLLPLEMAASVKSHR</sequence>
<dbReference type="GO" id="GO:0006355">
    <property type="term" value="P:regulation of DNA-templated transcription"/>
    <property type="evidence" value="ECO:0007669"/>
    <property type="project" value="InterPro"/>
</dbReference>
<dbReference type="EMBL" id="KF418775">
    <property type="protein sequence ID" value="AJL35014.1"/>
    <property type="molecule type" value="Genomic_DNA"/>
</dbReference>
<protein>
    <submittedName>
        <fullName evidence="1">Putative transcriptional regulator</fullName>
    </submittedName>
</protein>
<dbReference type="InterPro" id="IPR016032">
    <property type="entry name" value="Sig_transdc_resp-reg_C-effctor"/>
</dbReference>
<organism evidence="1">
    <name type="scientific">Burkholderia pseudomallei</name>
    <name type="common">Pseudomonas pseudomallei</name>
    <dbReference type="NCBI Taxonomy" id="28450"/>
    <lineage>
        <taxon>Bacteria</taxon>
        <taxon>Pseudomonadati</taxon>
        <taxon>Pseudomonadota</taxon>
        <taxon>Betaproteobacteria</taxon>
        <taxon>Burkholderiales</taxon>
        <taxon>Burkholderiaceae</taxon>
        <taxon>Burkholderia</taxon>
        <taxon>pseudomallei group</taxon>
    </lineage>
</organism>
<dbReference type="Gene3D" id="1.10.10.10">
    <property type="entry name" value="Winged helix-like DNA-binding domain superfamily/Winged helix DNA-binding domain"/>
    <property type="match status" value="1"/>
</dbReference>
<reference evidence="1" key="1">
    <citation type="submission" date="2013-07" db="EMBL/GenBank/DDBJ databases">
        <title>Complete sequence of a native Burkholderia pseudomallei plasmid.</title>
        <authorList>
            <person name="Stone J.K."/>
            <person name="Bollig M.C."/>
            <person name="Gibbons H.S."/>
            <person name="Mayo M."/>
            <person name="Currie B.J."/>
            <person name="Keim P."/>
            <person name="Tuanyok A."/>
        </authorList>
    </citation>
    <scope>NUCLEOTIDE SEQUENCE</scope>
    <source>
        <strain evidence="1">MSHR1950</strain>
        <plasmid evidence="1">pBPSE01</plasmid>
    </source>
</reference>
<geneLocation type="plasmid" evidence="1">
    <name>pBPSE01</name>
</geneLocation>
<dbReference type="GO" id="GO:0003677">
    <property type="term" value="F:DNA binding"/>
    <property type="evidence" value="ECO:0007669"/>
    <property type="project" value="InterPro"/>
</dbReference>
<dbReference type="RefSeq" id="WP_058034925.1">
    <property type="nucleotide sequence ID" value="NZ_KF418775.1"/>
</dbReference>